<gene>
    <name evidence="2" type="ORF">J2S08_000485</name>
</gene>
<keyword evidence="1" id="KW-0812">Transmembrane</keyword>
<reference evidence="2 3" key="1">
    <citation type="submission" date="2023-07" db="EMBL/GenBank/DDBJ databases">
        <title>Genomic Encyclopedia of Type Strains, Phase IV (KMG-IV): sequencing the most valuable type-strain genomes for metagenomic binning, comparative biology and taxonomic classification.</title>
        <authorList>
            <person name="Goeker M."/>
        </authorList>
    </citation>
    <scope>NUCLEOTIDE SEQUENCE [LARGE SCALE GENOMIC DNA]</scope>
    <source>
        <strain evidence="2 3">DSM 23837</strain>
    </source>
</reference>
<dbReference type="RefSeq" id="WP_307226304.1">
    <property type="nucleotide sequence ID" value="NZ_JAUSTT010000002.1"/>
</dbReference>
<evidence type="ECO:0000256" key="1">
    <source>
        <dbReference type="SAM" id="Phobius"/>
    </source>
</evidence>
<keyword evidence="1" id="KW-0472">Membrane</keyword>
<dbReference type="InterPro" id="IPR021324">
    <property type="entry name" value="DUF2929"/>
</dbReference>
<feature type="transmembrane region" description="Helical" evidence="1">
    <location>
        <begin position="32"/>
        <end position="52"/>
    </location>
</feature>
<dbReference type="Proteomes" id="UP001223586">
    <property type="component" value="Unassembled WGS sequence"/>
</dbReference>
<accession>A0ABT9WMY6</accession>
<keyword evidence="1" id="KW-1133">Transmembrane helix</keyword>
<dbReference type="EMBL" id="JAUSTT010000002">
    <property type="protein sequence ID" value="MDQ0174652.1"/>
    <property type="molecule type" value="Genomic_DNA"/>
</dbReference>
<proteinExistence type="predicted"/>
<evidence type="ECO:0000313" key="3">
    <source>
        <dbReference type="Proteomes" id="UP001223586"/>
    </source>
</evidence>
<comment type="caution">
    <text evidence="2">The sequence shown here is derived from an EMBL/GenBank/DDBJ whole genome shotgun (WGS) entry which is preliminary data.</text>
</comment>
<organism evidence="2 3">
    <name type="scientific">Bacillus chungangensis</name>
    <dbReference type="NCBI Taxonomy" id="587633"/>
    <lineage>
        <taxon>Bacteria</taxon>
        <taxon>Bacillati</taxon>
        <taxon>Bacillota</taxon>
        <taxon>Bacilli</taxon>
        <taxon>Bacillales</taxon>
        <taxon>Bacillaceae</taxon>
        <taxon>Bacillus</taxon>
    </lineage>
</organism>
<keyword evidence="3" id="KW-1185">Reference proteome</keyword>
<name>A0ABT9WMY6_9BACI</name>
<sequence length="61" mass="6768">MRFFWTLFWTFLLVQMVAYVGGSMTGAPYDFNTAAILGVAATVLIVLISTVIPNKPIEENK</sequence>
<protein>
    <submittedName>
        <fullName evidence="2">Cell shape-determining protein MreD</fullName>
    </submittedName>
</protein>
<dbReference type="Pfam" id="PF11151">
    <property type="entry name" value="DUF2929"/>
    <property type="match status" value="1"/>
</dbReference>
<evidence type="ECO:0000313" key="2">
    <source>
        <dbReference type="EMBL" id="MDQ0174652.1"/>
    </source>
</evidence>